<sequence>MSSLIQVKSISDVLDKYQFFDNLCRLTFLNEMMEGKGEYYLDTTDSEYPALLDYREKYFASLCEKSDEE</sequence>
<gene>
    <name evidence="1" type="ORF">I6N96_12580</name>
</gene>
<dbReference type="Proteomes" id="UP000673375">
    <property type="component" value="Unassembled WGS sequence"/>
</dbReference>
<comment type="caution">
    <text evidence="1">The sequence shown here is derived from an EMBL/GenBank/DDBJ whole genome shotgun (WGS) entry which is preliminary data.</text>
</comment>
<name>A0ABS4CMW9_9ENTE</name>
<accession>A0ABS4CMW9</accession>
<protein>
    <submittedName>
        <fullName evidence="1">Uncharacterized protein</fullName>
    </submittedName>
</protein>
<keyword evidence="2" id="KW-1185">Reference proteome</keyword>
<proteinExistence type="predicted"/>
<dbReference type="EMBL" id="JAEDXU010000006">
    <property type="protein sequence ID" value="MBP1047109.1"/>
    <property type="molecule type" value="Genomic_DNA"/>
</dbReference>
<reference evidence="1 2" key="1">
    <citation type="submission" date="2020-12" db="EMBL/GenBank/DDBJ databases">
        <title>Vagococcus allomyrinae sp. nov. and Enterococcus lavae sp. nov., isolated from the larvae of Allomyrina dichotoma.</title>
        <authorList>
            <person name="Lee S.D."/>
        </authorList>
    </citation>
    <scope>NUCLEOTIDE SEQUENCE [LARGE SCALE GENOMIC DNA]</scope>
    <source>
        <strain evidence="1 2">BWM-S5</strain>
    </source>
</reference>
<evidence type="ECO:0000313" key="2">
    <source>
        <dbReference type="Proteomes" id="UP000673375"/>
    </source>
</evidence>
<evidence type="ECO:0000313" key="1">
    <source>
        <dbReference type="EMBL" id="MBP1047109.1"/>
    </source>
</evidence>
<dbReference type="RefSeq" id="WP_209557891.1">
    <property type="nucleotide sequence ID" value="NZ_JAEDXU010000006.1"/>
</dbReference>
<organism evidence="1 2">
    <name type="scientific">Enterococcus larvae</name>
    <dbReference type="NCBI Taxonomy" id="2794352"/>
    <lineage>
        <taxon>Bacteria</taxon>
        <taxon>Bacillati</taxon>
        <taxon>Bacillota</taxon>
        <taxon>Bacilli</taxon>
        <taxon>Lactobacillales</taxon>
        <taxon>Enterococcaceae</taxon>
        <taxon>Enterococcus</taxon>
    </lineage>
</organism>